<feature type="compositionally biased region" description="Basic and acidic residues" evidence="1">
    <location>
        <begin position="112"/>
        <end position="122"/>
    </location>
</feature>
<gene>
    <name evidence="2" type="ORF">OS493_000494</name>
</gene>
<feature type="region of interest" description="Disordered" evidence="1">
    <location>
        <begin position="177"/>
        <end position="196"/>
    </location>
</feature>
<keyword evidence="3" id="KW-1185">Reference proteome</keyword>
<organism evidence="2 3">
    <name type="scientific">Desmophyllum pertusum</name>
    <dbReference type="NCBI Taxonomy" id="174260"/>
    <lineage>
        <taxon>Eukaryota</taxon>
        <taxon>Metazoa</taxon>
        <taxon>Cnidaria</taxon>
        <taxon>Anthozoa</taxon>
        <taxon>Hexacorallia</taxon>
        <taxon>Scleractinia</taxon>
        <taxon>Caryophylliina</taxon>
        <taxon>Caryophylliidae</taxon>
        <taxon>Desmophyllum</taxon>
    </lineage>
</organism>
<feature type="region of interest" description="Disordered" evidence="1">
    <location>
        <begin position="92"/>
        <end position="132"/>
    </location>
</feature>
<dbReference type="OrthoDB" id="5974658at2759"/>
<dbReference type="AlphaFoldDB" id="A0A9X0A7N3"/>
<sequence>MKKCSSDIYYYIGWQNTVVQYLTDNFPVMKTPRARKGRSKHGRKLGKITLDTEKSLSDSFGKELNEIPGHFMYNEENDAIQQVLKLPDISVNDGTEQKEGNKRGLSLPPISGEDKGSNEQRKHTGGHTKLPKINTEQRNNSVMKPCWLERHDVSTISWKKALDVLDDKARDCATKQYKRPKRDGEQFRRETIKKSC</sequence>
<reference evidence="2" key="1">
    <citation type="submission" date="2023-01" db="EMBL/GenBank/DDBJ databases">
        <title>Genome assembly of the deep-sea coral Lophelia pertusa.</title>
        <authorList>
            <person name="Herrera S."/>
            <person name="Cordes E."/>
        </authorList>
    </citation>
    <scope>NUCLEOTIDE SEQUENCE</scope>
    <source>
        <strain evidence="2">USNM1676648</strain>
        <tissue evidence="2">Polyp</tissue>
    </source>
</reference>
<comment type="caution">
    <text evidence="2">The sequence shown here is derived from an EMBL/GenBank/DDBJ whole genome shotgun (WGS) entry which is preliminary data.</text>
</comment>
<dbReference type="Proteomes" id="UP001163046">
    <property type="component" value="Unassembled WGS sequence"/>
</dbReference>
<proteinExistence type="predicted"/>
<protein>
    <submittedName>
        <fullName evidence="2">Uncharacterized protein</fullName>
    </submittedName>
</protein>
<dbReference type="EMBL" id="MU825396">
    <property type="protein sequence ID" value="KAJ7394673.1"/>
    <property type="molecule type" value="Genomic_DNA"/>
</dbReference>
<name>A0A9X0A7N3_9CNID</name>
<evidence type="ECO:0000313" key="2">
    <source>
        <dbReference type="EMBL" id="KAJ7394673.1"/>
    </source>
</evidence>
<evidence type="ECO:0000313" key="3">
    <source>
        <dbReference type="Proteomes" id="UP001163046"/>
    </source>
</evidence>
<feature type="compositionally biased region" description="Basic and acidic residues" evidence="1">
    <location>
        <begin position="182"/>
        <end position="196"/>
    </location>
</feature>
<accession>A0A9X0A7N3</accession>
<evidence type="ECO:0000256" key="1">
    <source>
        <dbReference type="SAM" id="MobiDB-lite"/>
    </source>
</evidence>